<evidence type="ECO:0000256" key="4">
    <source>
        <dbReference type="ARBA" id="ARBA00047499"/>
    </source>
</evidence>
<dbReference type="PANTHER" id="PTHR10890:SF27">
    <property type="entry name" value="CYSTEINE--TRNA LIGASE, MITOCHONDRIAL-RELATED"/>
    <property type="match status" value="1"/>
</dbReference>
<comment type="catalytic activity">
    <reaction evidence="8">
        <text>tRNA(Cys) + L-cysteine + ATP = L-cysteinyl-tRNA(Cys) + AMP + diphosphate</text>
        <dbReference type="Rhea" id="RHEA:17773"/>
        <dbReference type="Rhea" id="RHEA-COMP:9661"/>
        <dbReference type="Rhea" id="RHEA-COMP:9679"/>
        <dbReference type="ChEBI" id="CHEBI:30616"/>
        <dbReference type="ChEBI" id="CHEBI:33019"/>
        <dbReference type="ChEBI" id="CHEBI:35235"/>
        <dbReference type="ChEBI" id="CHEBI:78442"/>
        <dbReference type="ChEBI" id="CHEBI:78517"/>
        <dbReference type="ChEBI" id="CHEBI:456215"/>
        <dbReference type="EC" id="6.1.1.16"/>
    </reaction>
    <physiologicalReaction direction="right-to-left" evidence="8">
        <dbReference type="Rhea" id="RHEA:17775"/>
    </physiologicalReaction>
</comment>
<feature type="chain" id="PRO_5030699982" evidence="9">
    <location>
        <begin position="18"/>
        <end position="226"/>
    </location>
</feature>
<dbReference type="GO" id="GO:0005524">
    <property type="term" value="F:ATP binding"/>
    <property type="evidence" value="ECO:0007669"/>
    <property type="project" value="InterPro"/>
</dbReference>
<evidence type="ECO:0000256" key="9">
    <source>
        <dbReference type="SAM" id="SignalP"/>
    </source>
</evidence>
<comment type="similarity">
    <text evidence="1">Belongs to the class-I aminoacyl-tRNA synthetase family.</text>
</comment>
<proteinExistence type="inferred from homology"/>
<dbReference type="InterPro" id="IPR009080">
    <property type="entry name" value="tRNAsynth_Ia_anticodon-bd"/>
</dbReference>
<comment type="function">
    <text evidence="2">Mitochondrial cysteine-specific aminoacyl-tRNA synthetase that catalyzes the ATP-dependent ligation of cysteine to tRNA(Cys).</text>
</comment>
<dbReference type="EMBL" id="OD006305">
    <property type="protein sequence ID" value="CAD7412775.1"/>
    <property type="molecule type" value="Genomic_DNA"/>
</dbReference>
<comment type="catalytic activity">
    <reaction evidence="5">
        <text>2 L-cysteine = S-sulfanyl-L-cysteine + L-alanine</text>
        <dbReference type="Rhea" id="RHEA:78543"/>
        <dbReference type="ChEBI" id="CHEBI:35235"/>
        <dbReference type="ChEBI" id="CHEBI:57972"/>
        <dbReference type="ChEBI" id="CHEBI:58591"/>
    </reaction>
    <physiologicalReaction direction="left-to-right" evidence="5">
        <dbReference type="Rhea" id="RHEA:78544"/>
    </physiologicalReaction>
</comment>
<gene>
    <name evidence="10" type="ORF">TPSB3V08_LOCUS8622</name>
</gene>
<comment type="catalytic activity">
    <reaction evidence="4">
        <text>S-disulfanyl-L-cysteine + tRNA(Cys) + ATP = (S)-disulfanyl-L-cysteinyl-tRNA(Cys) + AMP + diphosphate</text>
        <dbReference type="Rhea" id="RHEA:78651"/>
        <dbReference type="Rhea" id="RHEA-COMP:9661"/>
        <dbReference type="Rhea" id="RHEA-COMP:19120"/>
        <dbReference type="ChEBI" id="CHEBI:30616"/>
        <dbReference type="ChEBI" id="CHEBI:33019"/>
        <dbReference type="ChEBI" id="CHEBI:78442"/>
        <dbReference type="ChEBI" id="CHEBI:229465"/>
        <dbReference type="ChEBI" id="CHEBI:229521"/>
        <dbReference type="ChEBI" id="CHEBI:456215"/>
    </reaction>
    <physiologicalReaction direction="left-to-right" evidence="4">
        <dbReference type="Rhea" id="RHEA:78652"/>
    </physiologicalReaction>
</comment>
<comment type="catalytic activity">
    <reaction evidence="6">
        <text>S-sulfanyl-L-cysteine + L-cysteine = S-disulfanyl-L-cysteine + L-alanine</text>
        <dbReference type="Rhea" id="RHEA:78627"/>
        <dbReference type="ChEBI" id="CHEBI:35235"/>
        <dbReference type="ChEBI" id="CHEBI:57972"/>
        <dbReference type="ChEBI" id="CHEBI:58591"/>
        <dbReference type="ChEBI" id="CHEBI:229465"/>
    </reaction>
    <physiologicalReaction direction="left-to-right" evidence="6">
        <dbReference type="Rhea" id="RHEA:78628"/>
    </physiologicalReaction>
</comment>
<evidence type="ECO:0000256" key="8">
    <source>
        <dbReference type="ARBA" id="ARBA00049046"/>
    </source>
</evidence>
<evidence type="ECO:0000256" key="6">
    <source>
        <dbReference type="ARBA" id="ARBA00047731"/>
    </source>
</evidence>
<dbReference type="InterPro" id="IPR024909">
    <property type="entry name" value="Cys-tRNA/MSH_ligase"/>
</dbReference>
<evidence type="ECO:0000256" key="3">
    <source>
        <dbReference type="ARBA" id="ARBA00045476"/>
    </source>
</evidence>
<dbReference type="SUPFAM" id="SSF47323">
    <property type="entry name" value="Anticodon-binding domain of a subclass of class I aminoacyl-tRNA synthetases"/>
    <property type="match status" value="1"/>
</dbReference>
<evidence type="ECO:0000256" key="2">
    <source>
        <dbReference type="ARBA" id="ARBA00043868"/>
    </source>
</evidence>
<evidence type="ECO:0000256" key="1">
    <source>
        <dbReference type="ARBA" id="ARBA00005594"/>
    </source>
</evidence>
<accession>A0A7R9H8M0</accession>
<evidence type="ECO:0000256" key="5">
    <source>
        <dbReference type="ARBA" id="ARBA00047548"/>
    </source>
</evidence>
<name>A0A7R9H8M0_TIMPO</name>
<comment type="catalytic activity">
    <reaction evidence="7">
        <text>S-sulfanyl-L-cysteine + tRNA(Cys) + ATP = (S)-sulfanyl-L-cysteinyl-tRNA(Cys) + AMP + diphosphate</text>
        <dbReference type="Rhea" id="RHEA:78647"/>
        <dbReference type="Rhea" id="RHEA-COMP:9661"/>
        <dbReference type="Rhea" id="RHEA-COMP:19119"/>
        <dbReference type="ChEBI" id="CHEBI:30616"/>
        <dbReference type="ChEBI" id="CHEBI:33019"/>
        <dbReference type="ChEBI" id="CHEBI:58591"/>
        <dbReference type="ChEBI" id="CHEBI:78442"/>
        <dbReference type="ChEBI" id="CHEBI:229520"/>
        <dbReference type="ChEBI" id="CHEBI:456215"/>
    </reaction>
    <physiologicalReaction direction="left-to-right" evidence="7">
        <dbReference type="Rhea" id="RHEA:78648"/>
    </physiologicalReaction>
</comment>
<evidence type="ECO:0000313" key="10">
    <source>
        <dbReference type="EMBL" id="CAD7412775.1"/>
    </source>
</evidence>
<dbReference type="GO" id="GO:0006423">
    <property type="term" value="P:cysteinyl-tRNA aminoacylation"/>
    <property type="evidence" value="ECO:0007669"/>
    <property type="project" value="TreeGrafter"/>
</dbReference>
<evidence type="ECO:0000256" key="7">
    <source>
        <dbReference type="ARBA" id="ARBA00048609"/>
    </source>
</evidence>
<comment type="function">
    <text evidence="3">In addition to its role as an aminoacyl-tRNA synthetase, has also cysteine persulfide synthase activity. Produces reactive persulfide species such as cysteine persulfide (CysSSH) from substrate cysteine and mediate direct incorporation of CysSSH into proteins during translations, resulting in protein persulfides and polysulfides. CysSSHs behave as potent antioxidants and cellular protectants.</text>
</comment>
<feature type="signal peptide" evidence="9">
    <location>
        <begin position="1"/>
        <end position="17"/>
    </location>
</feature>
<reference evidence="10" key="1">
    <citation type="submission" date="2020-11" db="EMBL/GenBank/DDBJ databases">
        <authorList>
            <person name="Tran Van P."/>
        </authorList>
    </citation>
    <scope>NUCLEOTIDE SEQUENCE</scope>
</reference>
<organism evidence="10">
    <name type="scientific">Timema poppense</name>
    <name type="common">Walking stick</name>
    <dbReference type="NCBI Taxonomy" id="170557"/>
    <lineage>
        <taxon>Eukaryota</taxon>
        <taxon>Metazoa</taxon>
        <taxon>Ecdysozoa</taxon>
        <taxon>Arthropoda</taxon>
        <taxon>Hexapoda</taxon>
        <taxon>Insecta</taxon>
        <taxon>Pterygota</taxon>
        <taxon>Neoptera</taxon>
        <taxon>Polyneoptera</taxon>
        <taxon>Phasmatodea</taxon>
        <taxon>Timematodea</taxon>
        <taxon>Timematoidea</taxon>
        <taxon>Timematidae</taxon>
        <taxon>Timema</taxon>
    </lineage>
</organism>
<dbReference type="AlphaFoldDB" id="A0A7R9H8M0"/>
<sequence length="226" mass="25101">MLLILFLVAITDEEGRSASVEYTDLSMENAVAVSKKLESFLEDADAYIRGVSSSGVVDEPFLLENLARTQVQFLSTLANDFDTAKGLGLLLELISITNRMLHQETKVVECSRRPGAVAAVSEFVRRTLNSLGTQYGTNKDMVADSPLQMERMVTSAVNFRNLVRELALLDLKDSKKQENEQRFLRNSSLLDACDTLRKDFLAAGVQVKDHGKLSSWSFSDSLKSQL</sequence>
<keyword evidence="9" id="KW-0732">Signal</keyword>
<dbReference type="PANTHER" id="PTHR10890">
    <property type="entry name" value="CYSTEINYL-TRNA SYNTHETASE"/>
    <property type="match status" value="1"/>
</dbReference>
<dbReference type="Gene3D" id="1.20.120.1910">
    <property type="entry name" value="Cysteine-tRNA ligase, C-terminal anti-codon recognition domain"/>
    <property type="match status" value="1"/>
</dbReference>
<dbReference type="GO" id="GO:0005737">
    <property type="term" value="C:cytoplasm"/>
    <property type="evidence" value="ECO:0007669"/>
    <property type="project" value="TreeGrafter"/>
</dbReference>
<protein>
    <submittedName>
        <fullName evidence="10">Uncharacterized protein</fullName>
    </submittedName>
</protein>
<dbReference type="GO" id="GO:0004817">
    <property type="term" value="F:cysteine-tRNA ligase activity"/>
    <property type="evidence" value="ECO:0007669"/>
    <property type="project" value="UniProtKB-EC"/>
</dbReference>